<comment type="caution">
    <text evidence="2">The sequence shown here is derived from an EMBL/GenBank/DDBJ whole genome shotgun (WGS) entry which is preliminary data.</text>
</comment>
<reference evidence="2" key="1">
    <citation type="submission" date="2021-03" db="EMBL/GenBank/DDBJ databases">
        <authorList>
            <person name="Tagirdzhanova G."/>
        </authorList>
    </citation>
    <scope>NUCLEOTIDE SEQUENCE</scope>
</reference>
<feature type="transmembrane region" description="Helical" evidence="1">
    <location>
        <begin position="178"/>
        <end position="199"/>
    </location>
</feature>
<evidence type="ECO:0008006" key="4">
    <source>
        <dbReference type="Google" id="ProtNLM"/>
    </source>
</evidence>
<feature type="transmembrane region" description="Helical" evidence="1">
    <location>
        <begin position="101"/>
        <end position="127"/>
    </location>
</feature>
<accession>A0A8H3FDG2</accession>
<evidence type="ECO:0000313" key="2">
    <source>
        <dbReference type="EMBL" id="CAF9922591.1"/>
    </source>
</evidence>
<dbReference type="Proteomes" id="UP000664203">
    <property type="component" value="Unassembled WGS sequence"/>
</dbReference>
<keyword evidence="3" id="KW-1185">Reference proteome</keyword>
<feature type="transmembrane region" description="Helical" evidence="1">
    <location>
        <begin position="147"/>
        <end position="166"/>
    </location>
</feature>
<organism evidence="2 3">
    <name type="scientific">Alectoria fallacina</name>
    <dbReference type="NCBI Taxonomy" id="1903189"/>
    <lineage>
        <taxon>Eukaryota</taxon>
        <taxon>Fungi</taxon>
        <taxon>Dikarya</taxon>
        <taxon>Ascomycota</taxon>
        <taxon>Pezizomycotina</taxon>
        <taxon>Lecanoromycetes</taxon>
        <taxon>OSLEUM clade</taxon>
        <taxon>Lecanoromycetidae</taxon>
        <taxon>Lecanorales</taxon>
        <taxon>Lecanorineae</taxon>
        <taxon>Parmeliaceae</taxon>
        <taxon>Alectoria</taxon>
    </lineage>
</organism>
<keyword evidence="1" id="KW-0472">Membrane</keyword>
<sequence length="290" mass="31581">MSPAKFNEFAHRHPDLTILPSAHRSSRPSPPQFTSMLQRYSLSRRLKTGLSRLKAHLQSNIANDMFLEAELMMLAFATGIMDVVTFPQYHVFASNQTGNTALLAVGALGLGSGLISLPYVGTSLGVFAAGGLISGQLGNVFGRKRRLWLFLTNFIQTTLIGIAAGLRQHSHHKRSISLDLGIIALLAFASGAQVAMARTVEVPEVTTAMVTSAYIDLFVDENIFKLQNRGRNRRAIFVACLILGSFIGAIAYLYVSPHFALYVSALGRLIVALAFLFNDRAPQAIECNSQ</sequence>
<dbReference type="EMBL" id="CAJPDR010000157">
    <property type="protein sequence ID" value="CAF9922591.1"/>
    <property type="molecule type" value="Genomic_DNA"/>
</dbReference>
<keyword evidence="1" id="KW-0812">Transmembrane</keyword>
<evidence type="ECO:0000313" key="3">
    <source>
        <dbReference type="Proteomes" id="UP000664203"/>
    </source>
</evidence>
<dbReference type="PANTHER" id="PTHR37488:SF2">
    <property type="entry name" value="DUF1275 DOMAIN-CONTAINING PROTEIN"/>
    <property type="match status" value="1"/>
</dbReference>
<feature type="transmembrane region" description="Helical" evidence="1">
    <location>
        <begin position="71"/>
        <end position="89"/>
    </location>
</feature>
<evidence type="ECO:0000256" key="1">
    <source>
        <dbReference type="SAM" id="Phobius"/>
    </source>
</evidence>
<dbReference type="Pfam" id="PF06912">
    <property type="entry name" value="DUF1275"/>
    <property type="match status" value="1"/>
</dbReference>
<dbReference type="AlphaFoldDB" id="A0A8H3FDG2"/>
<name>A0A8H3FDG2_9LECA</name>
<protein>
    <recommendedName>
        <fullName evidence="4">DUF1275 domain protein</fullName>
    </recommendedName>
</protein>
<dbReference type="OrthoDB" id="5223589at2759"/>
<proteinExistence type="predicted"/>
<feature type="transmembrane region" description="Helical" evidence="1">
    <location>
        <begin position="235"/>
        <end position="253"/>
    </location>
</feature>
<dbReference type="PANTHER" id="PTHR37488">
    <property type="entry name" value="DUF1275 DOMAIN-CONTAINING PROTEIN"/>
    <property type="match status" value="1"/>
</dbReference>
<keyword evidence="1" id="KW-1133">Transmembrane helix</keyword>
<dbReference type="InterPro" id="IPR010699">
    <property type="entry name" value="DUF1275"/>
</dbReference>
<gene>
    <name evidence="2" type="ORF">ALECFALPRED_002125</name>
</gene>
<feature type="transmembrane region" description="Helical" evidence="1">
    <location>
        <begin position="259"/>
        <end position="277"/>
    </location>
</feature>